<accession>A0ABU1DHM8</accession>
<organism evidence="2 3">
    <name type="scientific">Chelatococcus sambhunathii</name>
    <dbReference type="NCBI Taxonomy" id="363953"/>
    <lineage>
        <taxon>Bacteria</taxon>
        <taxon>Pseudomonadati</taxon>
        <taxon>Pseudomonadota</taxon>
        <taxon>Alphaproteobacteria</taxon>
        <taxon>Hyphomicrobiales</taxon>
        <taxon>Chelatococcaceae</taxon>
        <taxon>Chelatococcus</taxon>
    </lineage>
</organism>
<dbReference type="Proteomes" id="UP001181622">
    <property type="component" value="Unassembled WGS sequence"/>
</dbReference>
<keyword evidence="3" id="KW-1185">Reference proteome</keyword>
<comment type="caution">
    <text evidence="2">The sequence shown here is derived from an EMBL/GenBank/DDBJ whole genome shotgun (WGS) entry which is preliminary data.</text>
</comment>
<name>A0ABU1DHM8_9HYPH</name>
<evidence type="ECO:0000313" key="3">
    <source>
        <dbReference type="Proteomes" id="UP001181622"/>
    </source>
</evidence>
<dbReference type="Pfam" id="PF06823">
    <property type="entry name" value="DUF1236"/>
    <property type="match status" value="1"/>
</dbReference>
<evidence type="ECO:0000313" key="2">
    <source>
        <dbReference type="EMBL" id="MDR4307620.1"/>
    </source>
</evidence>
<feature type="signal peptide" evidence="1">
    <location>
        <begin position="1"/>
        <end position="24"/>
    </location>
</feature>
<proteinExistence type="predicted"/>
<reference evidence="2" key="1">
    <citation type="submission" date="2020-10" db="EMBL/GenBank/DDBJ databases">
        <authorList>
            <person name="Abbas A."/>
            <person name="Razzaq R."/>
            <person name="Waqas M."/>
            <person name="Abbas N."/>
            <person name="Nielsen T.K."/>
            <person name="Hansen L.H."/>
            <person name="Hussain S."/>
            <person name="Shahid M."/>
        </authorList>
    </citation>
    <scope>NUCLEOTIDE SEQUENCE</scope>
    <source>
        <strain evidence="2">S14</strain>
    </source>
</reference>
<dbReference type="EMBL" id="JADBEO010000029">
    <property type="protein sequence ID" value="MDR4307620.1"/>
    <property type="molecule type" value="Genomic_DNA"/>
</dbReference>
<keyword evidence="1" id="KW-0732">Signal</keyword>
<evidence type="ECO:0000256" key="1">
    <source>
        <dbReference type="SAM" id="SignalP"/>
    </source>
</evidence>
<dbReference type="InterPro" id="IPR009642">
    <property type="entry name" value="DUF1236"/>
</dbReference>
<sequence length="154" mass="16219">MKTPTLFAAAAAAIVALTPVSAYAQHSGGGSDIGVKDRADGAALDATDKPTGALYGLGGSSTMRVSVTREHKAFIQERLISLAAGRAVARARLAEVTLTPGHVVPREKVRIRRLPADVVEVAPEYTNYEYFVLEGGAIVIVDPRSYEIVDVISA</sequence>
<dbReference type="RefSeq" id="WP_309392634.1">
    <property type="nucleotide sequence ID" value="NZ_JADBEO010000029.1"/>
</dbReference>
<feature type="chain" id="PRO_5046903910" evidence="1">
    <location>
        <begin position="25"/>
        <end position="154"/>
    </location>
</feature>
<protein>
    <submittedName>
        <fullName evidence="2">DUF1236 domain-containing protein</fullName>
    </submittedName>
</protein>
<gene>
    <name evidence="2" type="ORF">IHQ68_13425</name>
</gene>